<sequence>AEQDNGHPLPAFANLHIDILDENNQAPYFTFTTYQGFILESSPVGTTISENQNLSVPLPIIALDNDIEE</sequence>
<name>A0AAD1TAB2_PELCU</name>
<dbReference type="AlphaFoldDB" id="A0AAD1TAB2"/>
<keyword evidence="2" id="KW-1185">Reference proteome</keyword>
<feature type="non-terminal residue" evidence="1">
    <location>
        <position position="1"/>
    </location>
</feature>
<evidence type="ECO:0000313" key="2">
    <source>
        <dbReference type="Proteomes" id="UP001295444"/>
    </source>
</evidence>
<feature type="non-terminal residue" evidence="1">
    <location>
        <position position="69"/>
    </location>
</feature>
<proteinExistence type="predicted"/>
<protein>
    <submittedName>
        <fullName evidence="1">Protocadherin-15 isoform X1</fullName>
    </submittedName>
</protein>
<accession>A0AAD1TAB2</accession>
<reference evidence="1" key="1">
    <citation type="submission" date="2022-03" db="EMBL/GenBank/DDBJ databases">
        <authorList>
            <person name="Alioto T."/>
            <person name="Alioto T."/>
            <person name="Gomez Garrido J."/>
        </authorList>
    </citation>
    <scope>NUCLEOTIDE SEQUENCE</scope>
</reference>
<dbReference type="Proteomes" id="UP001295444">
    <property type="component" value="Chromosome 11"/>
</dbReference>
<organism evidence="1 2">
    <name type="scientific">Pelobates cultripes</name>
    <name type="common">Western spadefoot toad</name>
    <dbReference type="NCBI Taxonomy" id="61616"/>
    <lineage>
        <taxon>Eukaryota</taxon>
        <taxon>Metazoa</taxon>
        <taxon>Chordata</taxon>
        <taxon>Craniata</taxon>
        <taxon>Vertebrata</taxon>
        <taxon>Euteleostomi</taxon>
        <taxon>Amphibia</taxon>
        <taxon>Batrachia</taxon>
        <taxon>Anura</taxon>
        <taxon>Pelobatoidea</taxon>
        <taxon>Pelobatidae</taxon>
        <taxon>Pelobates</taxon>
    </lineage>
</organism>
<dbReference type="EMBL" id="OW240922">
    <property type="protein sequence ID" value="CAH2322188.1"/>
    <property type="molecule type" value="Genomic_DNA"/>
</dbReference>
<dbReference type="Gene3D" id="2.60.40.60">
    <property type="entry name" value="Cadherins"/>
    <property type="match status" value="1"/>
</dbReference>
<evidence type="ECO:0000313" key="1">
    <source>
        <dbReference type="EMBL" id="CAH2322188.1"/>
    </source>
</evidence>
<gene>
    <name evidence="1" type="ORF">PECUL_23A028656</name>
</gene>